<evidence type="ECO:0000313" key="2">
    <source>
        <dbReference type="WBParaSite" id="ES5_v2.g11056.t1"/>
    </source>
</evidence>
<dbReference type="Proteomes" id="UP000887579">
    <property type="component" value="Unplaced"/>
</dbReference>
<protein>
    <submittedName>
        <fullName evidence="2">BSD domain-containing protein</fullName>
    </submittedName>
</protein>
<proteinExistence type="predicted"/>
<sequence length="373" mass="42289">MGDTENTKEQPATPTPLMEETPKTSEPPKPADPDLMESIPFANWLATGKSWGSSFVQTAKDKTLSTIELVKNDFNEFSDTVSKEATAIASATTDVVKNQAQLFHQFVTTPDGEDEAEEEDLRTEEEKKEFADLEAKKEPPTSSMSTSSSFGMGWMKGGLTKLVDTVQKFAVEDTTKDEHFYTEKIQYGPIRNNILDQYELLQIQNNEKTFLCPPEKYMALYEEWLKDFKIAEYNGEINTLLGNNPRLRELYAKVVPAELDNHTFWDRYFFKVYNAEQEKLEKEKQLEVNVKSKDGKDKKLTPDSLEHERDETWSMCSSTHDQLNELPDEVSDIEPSGPITPRATIDAPDGWENFESPSVETSAESTDKSTSKA</sequence>
<dbReference type="WBParaSite" id="ES5_v2.g11056.t1">
    <property type="protein sequence ID" value="ES5_v2.g11056.t1"/>
    <property type="gene ID" value="ES5_v2.g11056"/>
</dbReference>
<organism evidence="1 2">
    <name type="scientific">Panagrolaimus sp. ES5</name>
    <dbReference type="NCBI Taxonomy" id="591445"/>
    <lineage>
        <taxon>Eukaryota</taxon>
        <taxon>Metazoa</taxon>
        <taxon>Ecdysozoa</taxon>
        <taxon>Nematoda</taxon>
        <taxon>Chromadorea</taxon>
        <taxon>Rhabditida</taxon>
        <taxon>Tylenchina</taxon>
        <taxon>Panagrolaimomorpha</taxon>
        <taxon>Panagrolaimoidea</taxon>
        <taxon>Panagrolaimidae</taxon>
        <taxon>Panagrolaimus</taxon>
    </lineage>
</organism>
<name>A0AC34F1Z3_9BILA</name>
<reference evidence="2" key="1">
    <citation type="submission" date="2022-11" db="UniProtKB">
        <authorList>
            <consortium name="WormBaseParasite"/>
        </authorList>
    </citation>
    <scope>IDENTIFICATION</scope>
</reference>
<evidence type="ECO:0000313" key="1">
    <source>
        <dbReference type="Proteomes" id="UP000887579"/>
    </source>
</evidence>
<accession>A0AC34F1Z3</accession>